<dbReference type="PANTHER" id="PTHR19378">
    <property type="entry name" value="GOLGIN- RELATED"/>
    <property type="match status" value="1"/>
</dbReference>
<evidence type="ECO:0000256" key="3">
    <source>
        <dbReference type="ARBA" id="ARBA00022490"/>
    </source>
</evidence>
<feature type="domain" description="HAUS augmin-like complex subunit 3 N-terminal" evidence="10">
    <location>
        <begin position="28"/>
        <end position="290"/>
    </location>
</feature>
<dbReference type="GO" id="GO:0031023">
    <property type="term" value="P:microtubule organizing center organization"/>
    <property type="evidence" value="ECO:0007669"/>
    <property type="project" value="TreeGrafter"/>
</dbReference>
<evidence type="ECO:0000256" key="7">
    <source>
        <dbReference type="ARBA" id="ARBA00023054"/>
    </source>
</evidence>
<dbReference type="Pfam" id="PF14932">
    <property type="entry name" value="HAUS-augmin3"/>
    <property type="match status" value="1"/>
</dbReference>
<evidence type="ECO:0000256" key="1">
    <source>
        <dbReference type="ARBA" id="ARBA00004186"/>
    </source>
</evidence>
<evidence type="ECO:0000256" key="9">
    <source>
        <dbReference type="ARBA" id="ARBA00023306"/>
    </source>
</evidence>
<evidence type="ECO:0000256" key="8">
    <source>
        <dbReference type="ARBA" id="ARBA00023212"/>
    </source>
</evidence>
<dbReference type="Proteomes" id="UP000289340">
    <property type="component" value="Chromosome 17"/>
</dbReference>
<dbReference type="PANTHER" id="PTHR19378:SF0">
    <property type="entry name" value="HAUS AUGMIN-LIKE COMPLEX SUBUNIT 3"/>
    <property type="match status" value="1"/>
</dbReference>
<gene>
    <name evidence="11" type="ORF">D0Y65_045836</name>
</gene>
<dbReference type="InterPro" id="IPR026206">
    <property type="entry name" value="HAUS3"/>
</dbReference>
<dbReference type="SMR" id="A0A445G6T2"/>
<dbReference type="GO" id="GO:0051225">
    <property type="term" value="P:spindle assembly"/>
    <property type="evidence" value="ECO:0007669"/>
    <property type="project" value="InterPro"/>
</dbReference>
<keyword evidence="4" id="KW-0132">Cell division</keyword>
<dbReference type="AlphaFoldDB" id="A0A445G6T2"/>
<keyword evidence="8" id="KW-0206">Cytoskeleton</keyword>
<keyword evidence="12" id="KW-1185">Reference proteome</keyword>
<evidence type="ECO:0000256" key="6">
    <source>
        <dbReference type="ARBA" id="ARBA00022776"/>
    </source>
</evidence>
<dbReference type="GO" id="GO:0051301">
    <property type="term" value="P:cell division"/>
    <property type="evidence" value="ECO:0007669"/>
    <property type="project" value="UniProtKB-KW"/>
</dbReference>
<keyword evidence="7" id="KW-0175">Coiled coil</keyword>
<keyword evidence="6" id="KW-0498">Mitosis</keyword>
<dbReference type="GO" id="GO:0070652">
    <property type="term" value="C:HAUS complex"/>
    <property type="evidence" value="ECO:0007669"/>
    <property type="project" value="InterPro"/>
</dbReference>
<accession>A0A445G6T2</accession>
<evidence type="ECO:0000256" key="5">
    <source>
        <dbReference type="ARBA" id="ARBA00022701"/>
    </source>
</evidence>
<evidence type="ECO:0000313" key="12">
    <source>
        <dbReference type="Proteomes" id="UP000289340"/>
    </source>
</evidence>
<comment type="similarity">
    <text evidence="2">Belongs to the HAUS3 family.</text>
</comment>
<sequence length="619" mass="70811">MSGGRLCTLLGELGYEGWEALDPDSFEWPFQYEDTRPLLHWICSNLRPSNVLSLGELNQYEQFKQEGKLLEGEDLDFAYDSISAFSDRRDNQEAVFGTEEGLKDIKEATLAYREEALALQRQLRHLQSQFDMLSGQASTLTQGRRARLAATSIVNGHLANIDDSLSVRNLQMNGVLERIASTAHELAHYHSGDEDDIYLAYSDFNQFLLGDSSCLKELNQWFAKQLDTGPFRLVAEEGKSKCSWVNLDDISNTYVRADLEKSHHQRVSELRRLRSIFGVSEKQWVEAQVENAKQQAILMTLKSQVSSDEAHIHLDLHSLRRKHSELKGELSNLYNHEEKLLSETISDLCWELAQLQDTYILQGDYDLKVMRQEYYINRQKAFINHLINLLARHQFLKMACQLEKKHMLGAFSLLKVIESELQAYLSATEGRVGRCLALIQAASDVQEQGGVHDSDHFLHAIRDMLKIYSNTQAQATLSTYVSAPGIVQQISALHSDLLSLQSDLENSLPEDRNRCINELRNLIKNLQKLLFASSTTAQPILTPRPLMKELDEMEKINAKLSVAVEEVTLEHVKKNEIVKHHKQEIGLQRRVFVDFFCNPERLRSQVRDLTDRVRAMQIS</sequence>
<dbReference type="GO" id="GO:0072686">
    <property type="term" value="C:mitotic spindle"/>
    <property type="evidence" value="ECO:0007669"/>
    <property type="project" value="TreeGrafter"/>
</dbReference>
<dbReference type="Gramene" id="XM_028355235.1">
    <property type="protein sequence ID" value="XP_028211036.1"/>
    <property type="gene ID" value="LOC114393788"/>
</dbReference>
<evidence type="ECO:0000256" key="2">
    <source>
        <dbReference type="ARBA" id="ARBA00009645"/>
    </source>
</evidence>
<name>A0A445G6T2_GLYSO</name>
<proteinExistence type="inferred from homology"/>
<evidence type="ECO:0000313" key="11">
    <source>
        <dbReference type="EMBL" id="RZB56899.1"/>
    </source>
</evidence>
<dbReference type="InterPro" id="IPR032733">
    <property type="entry name" value="HAUS3_N"/>
</dbReference>
<dbReference type="Gramene" id="XM_028355234.1">
    <property type="protein sequence ID" value="XP_028211035.1"/>
    <property type="gene ID" value="LOC114393788"/>
</dbReference>
<reference evidence="11 12" key="1">
    <citation type="submission" date="2018-09" db="EMBL/GenBank/DDBJ databases">
        <title>A high-quality reference genome of wild soybean provides a powerful tool to mine soybean genomes.</title>
        <authorList>
            <person name="Xie M."/>
            <person name="Chung C.Y.L."/>
            <person name="Li M.-W."/>
            <person name="Wong F.-L."/>
            <person name="Chan T.-F."/>
            <person name="Lam H.-M."/>
        </authorList>
    </citation>
    <scope>NUCLEOTIDE SEQUENCE [LARGE SCALE GENOMIC DNA]</scope>
    <source>
        <strain evidence="12">cv. W05</strain>
        <tissue evidence="11">Hypocotyl of etiolated seedlings</tissue>
    </source>
</reference>
<keyword evidence="5" id="KW-0493">Microtubule</keyword>
<dbReference type="GO" id="GO:0005874">
    <property type="term" value="C:microtubule"/>
    <property type="evidence" value="ECO:0007669"/>
    <property type="project" value="UniProtKB-KW"/>
</dbReference>
<keyword evidence="3" id="KW-0963">Cytoplasm</keyword>
<comment type="subcellular location">
    <subcellularLocation>
        <location evidence="1">Cytoplasm</location>
        <location evidence="1">Cytoskeleton</location>
        <location evidence="1">Spindle</location>
    </subcellularLocation>
</comment>
<dbReference type="EMBL" id="QZWG01000017">
    <property type="protein sequence ID" value="RZB56899.1"/>
    <property type="molecule type" value="Genomic_DNA"/>
</dbReference>
<evidence type="ECO:0000256" key="4">
    <source>
        <dbReference type="ARBA" id="ARBA00022618"/>
    </source>
</evidence>
<evidence type="ECO:0000259" key="10">
    <source>
        <dbReference type="Pfam" id="PF14932"/>
    </source>
</evidence>
<keyword evidence="9" id="KW-0131">Cell cycle</keyword>
<dbReference type="GO" id="GO:0005815">
    <property type="term" value="C:microtubule organizing center"/>
    <property type="evidence" value="ECO:0007669"/>
    <property type="project" value="TreeGrafter"/>
</dbReference>
<organism evidence="11 12">
    <name type="scientific">Glycine soja</name>
    <name type="common">Wild soybean</name>
    <dbReference type="NCBI Taxonomy" id="3848"/>
    <lineage>
        <taxon>Eukaryota</taxon>
        <taxon>Viridiplantae</taxon>
        <taxon>Streptophyta</taxon>
        <taxon>Embryophyta</taxon>
        <taxon>Tracheophyta</taxon>
        <taxon>Spermatophyta</taxon>
        <taxon>Magnoliopsida</taxon>
        <taxon>eudicotyledons</taxon>
        <taxon>Gunneridae</taxon>
        <taxon>Pentapetalae</taxon>
        <taxon>rosids</taxon>
        <taxon>fabids</taxon>
        <taxon>Fabales</taxon>
        <taxon>Fabaceae</taxon>
        <taxon>Papilionoideae</taxon>
        <taxon>50 kb inversion clade</taxon>
        <taxon>NPAAA clade</taxon>
        <taxon>indigoferoid/millettioid clade</taxon>
        <taxon>Phaseoleae</taxon>
        <taxon>Glycine</taxon>
        <taxon>Glycine subgen. Soja</taxon>
    </lineage>
</organism>
<protein>
    <submittedName>
        <fullName evidence="11">AUGMIN subunit 3 isoform A</fullName>
    </submittedName>
</protein>
<comment type="caution">
    <text evidence="11">The sequence shown here is derived from an EMBL/GenBank/DDBJ whole genome shotgun (WGS) entry which is preliminary data.</text>
</comment>